<gene>
    <name evidence="1" type="primary">ERG12_1</name>
    <name evidence="1" type="ORF">DSO57_1018657</name>
</gene>
<keyword evidence="1" id="KW-0808">Transferase</keyword>
<reference evidence="1" key="1">
    <citation type="submission" date="2022-04" db="EMBL/GenBank/DDBJ databases">
        <title>Genome of the entomopathogenic fungus Entomophthora muscae.</title>
        <authorList>
            <person name="Elya C."/>
            <person name="Lovett B.R."/>
            <person name="Lee E."/>
            <person name="Macias A.M."/>
            <person name="Hajek A.E."/>
            <person name="De Bivort B.L."/>
            <person name="Kasson M.T."/>
            <person name="De Fine Licht H.H."/>
            <person name="Stajich J.E."/>
        </authorList>
    </citation>
    <scope>NUCLEOTIDE SEQUENCE</scope>
    <source>
        <strain evidence="1">Berkeley</strain>
    </source>
</reference>
<accession>A0ACC2T434</accession>
<evidence type="ECO:0000313" key="2">
    <source>
        <dbReference type="Proteomes" id="UP001165960"/>
    </source>
</evidence>
<organism evidence="1 2">
    <name type="scientific">Entomophthora muscae</name>
    <dbReference type="NCBI Taxonomy" id="34485"/>
    <lineage>
        <taxon>Eukaryota</taxon>
        <taxon>Fungi</taxon>
        <taxon>Fungi incertae sedis</taxon>
        <taxon>Zoopagomycota</taxon>
        <taxon>Entomophthoromycotina</taxon>
        <taxon>Entomophthoromycetes</taxon>
        <taxon>Entomophthorales</taxon>
        <taxon>Entomophthoraceae</taxon>
        <taxon>Entomophthora</taxon>
    </lineage>
</organism>
<keyword evidence="1" id="KW-0418">Kinase</keyword>
<evidence type="ECO:0000313" key="1">
    <source>
        <dbReference type="EMBL" id="KAJ9069429.1"/>
    </source>
</evidence>
<keyword evidence="2" id="KW-1185">Reference proteome</keyword>
<dbReference type="EC" id="2.7.1.36" evidence="1"/>
<comment type="caution">
    <text evidence="1">The sequence shown here is derived from an EMBL/GenBank/DDBJ whole genome shotgun (WGS) entry which is preliminary data.</text>
</comment>
<protein>
    <submittedName>
        <fullName evidence="1">Mevalonate kinase</fullName>
        <ecNumber evidence="1">2.7.1.36</ecNumber>
    </submittedName>
</protein>
<proteinExistence type="predicted"/>
<sequence>MNYVASAPGKVILFGEHAVVYGKTAIAASIDLRTHVYCSPQGNDIVELICPDIGYQGTWSLNTLRSMASKFQKNSAHKELQEIFAGIKCSNPDSLERLSRLNIDLDLVQAELSEFLAPGLDNSQKGAALSFLTLMALLFSSDMDMLGRGFMMAVQSTLPVGAGLGSSASFSVSVGGALLNLLFPEFLSKNPNCLELVNRLGYLAERVIHGNPSGVDNTVSTYGKFVTYQKGEFSKLHSLSSLRILLTNSKVPRNTKQMVAGVREFRNQFPRVVDPILDSIHNISHTLLELLSQSNDQSNHPLPAIHDLVVVNHQLLCCLKVSHPSLETIVATCKQDFGLAAKLTGAGGGGCALALLPKEFDEKPLCAKLTSQGFDVFPTTLGGEGFQIHPQTSDQIKAAFKAALNNVSFKVGRSAI</sequence>
<dbReference type="EMBL" id="QTSX02003632">
    <property type="protein sequence ID" value="KAJ9069429.1"/>
    <property type="molecule type" value="Genomic_DNA"/>
</dbReference>
<name>A0ACC2T434_9FUNG</name>
<dbReference type="Proteomes" id="UP001165960">
    <property type="component" value="Unassembled WGS sequence"/>
</dbReference>